<evidence type="ECO:0000313" key="5">
    <source>
        <dbReference type="Proteomes" id="UP000029672"/>
    </source>
</evidence>
<dbReference type="EMBL" id="CP009574">
    <property type="protein sequence ID" value="AIT09277.1"/>
    <property type="molecule type" value="Genomic_DNA"/>
</dbReference>
<protein>
    <submittedName>
        <fullName evidence="4">Chromosome partitioning protein ParB</fullName>
    </submittedName>
</protein>
<dbReference type="PANTHER" id="PTHR33375">
    <property type="entry name" value="CHROMOSOME-PARTITIONING PROTEIN PARB-RELATED"/>
    <property type="match status" value="1"/>
</dbReference>
<dbReference type="PANTHER" id="PTHR33375:SF1">
    <property type="entry name" value="CHROMOSOME-PARTITIONING PROTEIN PARB-RELATED"/>
    <property type="match status" value="1"/>
</dbReference>
<dbReference type="RefSeq" id="WP_040008883.1">
    <property type="nucleotide sequence ID" value="NZ_CP009574.1"/>
</dbReference>
<evidence type="ECO:0000256" key="1">
    <source>
        <dbReference type="ARBA" id="ARBA00006295"/>
    </source>
</evidence>
<dbReference type="InterPro" id="IPR003115">
    <property type="entry name" value="ParB_N"/>
</dbReference>
<dbReference type="InterPro" id="IPR013741">
    <property type="entry name" value="KorB_domain"/>
</dbReference>
<comment type="similarity">
    <text evidence="1">Belongs to the ParB family.</text>
</comment>
<accession>A0A097ENY6</accession>
<organism evidence="4 5">
    <name type="scientific">Candidatus Francisella endociliophora</name>
    <dbReference type="NCBI Taxonomy" id="653937"/>
    <lineage>
        <taxon>Bacteria</taxon>
        <taxon>Pseudomonadati</taxon>
        <taxon>Pseudomonadota</taxon>
        <taxon>Gammaproteobacteria</taxon>
        <taxon>Thiotrichales</taxon>
        <taxon>Francisellaceae</taxon>
        <taxon>Francisella</taxon>
    </lineage>
</organism>
<dbReference type="GO" id="GO:0003677">
    <property type="term" value="F:DNA binding"/>
    <property type="evidence" value="ECO:0007669"/>
    <property type="project" value="UniProtKB-KW"/>
</dbReference>
<dbReference type="Gene3D" id="1.10.10.2830">
    <property type="match status" value="1"/>
</dbReference>
<dbReference type="KEGG" id="frf:LO80_04370"/>
<dbReference type="FunFam" id="3.90.1530.30:FF:000001">
    <property type="entry name" value="Chromosome partitioning protein ParB"/>
    <property type="match status" value="1"/>
</dbReference>
<dbReference type="AlphaFoldDB" id="A0A097ENY6"/>
<dbReference type="Proteomes" id="UP000029672">
    <property type="component" value="Chromosome"/>
</dbReference>
<evidence type="ECO:0000313" key="4">
    <source>
        <dbReference type="EMBL" id="AIT09277.1"/>
    </source>
</evidence>
<keyword evidence="5" id="KW-1185">Reference proteome</keyword>
<dbReference type="OrthoDB" id="9802051at2"/>
<dbReference type="Pfam" id="PF08535">
    <property type="entry name" value="KorB"/>
    <property type="match status" value="1"/>
</dbReference>
<dbReference type="Gene3D" id="3.90.1530.30">
    <property type="match status" value="1"/>
</dbReference>
<sequence>MAKKVSLMNRKVNPKINDTVGQEKKDILRAMQLQELNEQASKTGQLFELPLSIVQPDKNQPRKTFRNIDALAQSVKENGVIQPIIVTAKKNDGTHYIIAGERRYLASKEAGLTTIPCIVRQEESDANIVLLQLLENDQRENVSPFEEADALRDLIENKNVKKSDIAKVLGRDNSWISMRLKIADADEQIRELSDKGIIEDVRTLYELKKFAEEIPQGAQEFVQKALDNKISGSYRSAITRYRDNWKRKSEILDSEKMDVISIKDIAKDGNLLKIKGARSGSKAYTYTFEISDQFKKILFDALIK</sequence>
<evidence type="ECO:0000259" key="3">
    <source>
        <dbReference type="SMART" id="SM00470"/>
    </source>
</evidence>
<evidence type="ECO:0000256" key="2">
    <source>
        <dbReference type="ARBA" id="ARBA00023125"/>
    </source>
</evidence>
<gene>
    <name evidence="4" type="ORF">LO80_04370</name>
</gene>
<name>A0A097ENY6_9GAMM</name>
<proteinExistence type="inferred from homology"/>
<dbReference type="STRING" id="1547445.LO80_04370"/>
<dbReference type="Pfam" id="PF02195">
    <property type="entry name" value="ParB_N"/>
    <property type="match status" value="1"/>
</dbReference>
<dbReference type="SUPFAM" id="SSF110849">
    <property type="entry name" value="ParB/Sulfiredoxin"/>
    <property type="match status" value="1"/>
</dbReference>
<dbReference type="eggNOG" id="COG1475">
    <property type="taxonomic scope" value="Bacteria"/>
</dbReference>
<dbReference type="InterPro" id="IPR050336">
    <property type="entry name" value="Chromosome_partition/occlusion"/>
</dbReference>
<dbReference type="NCBIfam" id="TIGR00180">
    <property type="entry name" value="parB_part"/>
    <property type="match status" value="1"/>
</dbReference>
<dbReference type="InterPro" id="IPR036086">
    <property type="entry name" value="ParB/Sulfiredoxin_sf"/>
</dbReference>
<dbReference type="SMART" id="SM00470">
    <property type="entry name" value="ParB"/>
    <property type="match status" value="1"/>
</dbReference>
<reference evidence="4 5" key="1">
    <citation type="submission" date="2014-10" db="EMBL/GenBank/DDBJ databases">
        <title>Whole genome sequence of Francisella endociliophora strain FSC1006, isolated from a laboratory culture of the marine ciliate Euplotes raikovi.</title>
        <authorList>
            <person name="Granberg M."/>
            <person name="Backman S."/>
            <person name="Lundmark E."/>
            <person name="Nilsson E."/>
            <person name="Karlsson E."/>
            <person name="Thelaus J."/>
            <person name="Ohrman C."/>
            <person name="Larkeryd A."/>
            <person name="Stenberg P."/>
        </authorList>
    </citation>
    <scope>NUCLEOTIDE SEQUENCE [LARGE SCALE GENOMIC DNA]</scope>
    <source>
        <strain evidence="4 5">FSC1006</strain>
    </source>
</reference>
<dbReference type="GO" id="GO:0007059">
    <property type="term" value="P:chromosome segregation"/>
    <property type="evidence" value="ECO:0007669"/>
    <property type="project" value="TreeGrafter"/>
</dbReference>
<keyword evidence="2" id="KW-0238">DNA-binding</keyword>
<dbReference type="InterPro" id="IPR004437">
    <property type="entry name" value="ParB/RepB/Spo0J"/>
</dbReference>
<dbReference type="GO" id="GO:0005694">
    <property type="term" value="C:chromosome"/>
    <property type="evidence" value="ECO:0007669"/>
    <property type="project" value="TreeGrafter"/>
</dbReference>
<dbReference type="HOGENOM" id="CLU_914501_0_0_6"/>
<feature type="domain" description="ParB-like N-terminal" evidence="3">
    <location>
        <begin position="47"/>
        <end position="137"/>
    </location>
</feature>